<gene>
    <name evidence="1" type="ORF">SDC9_209530</name>
</gene>
<protein>
    <submittedName>
        <fullName evidence="1">Uncharacterized protein</fullName>
    </submittedName>
</protein>
<proteinExistence type="predicted"/>
<dbReference type="AlphaFoldDB" id="A0A645JEL8"/>
<comment type="caution">
    <text evidence="1">The sequence shown here is derived from an EMBL/GenBank/DDBJ whole genome shotgun (WGS) entry which is preliminary data.</text>
</comment>
<sequence>MAGMAKTTDRRLQIAFCIDQEVGGNHHRLAIPDSFQHLDIVVATLPDLDLTRFESSFLGLDQHDTAGAAVDDGRGRHGHHLTLGAHRQFDLGEHGRLQ</sequence>
<name>A0A645JEL8_9ZZZZ</name>
<evidence type="ECO:0000313" key="1">
    <source>
        <dbReference type="EMBL" id="MPN61787.1"/>
    </source>
</evidence>
<reference evidence="1" key="1">
    <citation type="submission" date="2019-08" db="EMBL/GenBank/DDBJ databases">
        <authorList>
            <person name="Kucharzyk K."/>
            <person name="Murdoch R.W."/>
            <person name="Higgins S."/>
            <person name="Loffler F."/>
        </authorList>
    </citation>
    <scope>NUCLEOTIDE SEQUENCE</scope>
</reference>
<organism evidence="1">
    <name type="scientific">bioreactor metagenome</name>
    <dbReference type="NCBI Taxonomy" id="1076179"/>
    <lineage>
        <taxon>unclassified sequences</taxon>
        <taxon>metagenomes</taxon>
        <taxon>ecological metagenomes</taxon>
    </lineage>
</organism>
<dbReference type="EMBL" id="VSSQ01138896">
    <property type="protein sequence ID" value="MPN61787.1"/>
    <property type="molecule type" value="Genomic_DNA"/>
</dbReference>
<accession>A0A645JEL8</accession>